<evidence type="ECO:0000313" key="2">
    <source>
        <dbReference type="Proteomes" id="UP000578531"/>
    </source>
</evidence>
<evidence type="ECO:0000313" key="1">
    <source>
        <dbReference type="EMBL" id="KAF6225299.1"/>
    </source>
</evidence>
<dbReference type="GeneID" id="59294483"/>
<comment type="caution">
    <text evidence="1">The sequence shown here is derived from an EMBL/GenBank/DDBJ whole genome shotgun (WGS) entry which is preliminary data.</text>
</comment>
<organism evidence="1 2">
    <name type="scientific">Letharia columbiana</name>
    <dbReference type="NCBI Taxonomy" id="112416"/>
    <lineage>
        <taxon>Eukaryota</taxon>
        <taxon>Fungi</taxon>
        <taxon>Dikarya</taxon>
        <taxon>Ascomycota</taxon>
        <taxon>Pezizomycotina</taxon>
        <taxon>Lecanoromycetes</taxon>
        <taxon>OSLEUM clade</taxon>
        <taxon>Lecanoromycetidae</taxon>
        <taxon>Lecanorales</taxon>
        <taxon>Lecanorineae</taxon>
        <taxon>Parmeliaceae</taxon>
        <taxon>Letharia</taxon>
    </lineage>
</organism>
<keyword evidence="2" id="KW-1185">Reference proteome</keyword>
<proteinExistence type="predicted"/>
<reference evidence="1 2" key="1">
    <citation type="journal article" date="2020" name="Genomics">
        <title>Complete, high-quality genomes from long-read metagenomic sequencing of two wolf lichen thalli reveals enigmatic genome architecture.</title>
        <authorList>
            <person name="McKenzie S.K."/>
            <person name="Walston R.F."/>
            <person name="Allen J.L."/>
        </authorList>
    </citation>
    <scope>NUCLEOTIDE SEQUENCE [LARGE SCALE GENOMIC DNA]</scope>
    <source>
        <strain evidence="1">WasteWater2</strain>
    </source>
</reference>
<protein>
    <submittedName>
        <fullName evidence="1">Uncharacterized protein</fullName>
    </submittedName>
</protein>
<gene>
    <name evidence="1" type="ORF">HO173_012850</name>
</gene>
<dbReference type="InterPro" id="IPR021822">
    <property type="entry name" value="DUF3405"/>
</dbReference>
<dbReference type="Proteomes" id="UP000578531">
    <property type="component" value="Unassembled WGS sequence"/>
</dbReference>
<sequence>MVTPWVRLSRQLLQIMHDAQSMNIRSQTFAHTMVLLHALKVAHFSIPQYLDHQVGVDEPEEDNKIFNIVGPNGTFTDFAAQDTIKMRTRSTFRWRLEFEQYPRTPYRRRCGLEGEAFAVRGMGPNGHKDTPYPYPAGLDKKDSQIDSATLLLLVRRQKGSDRMRVVQLEDLDDFDAFHEGDRLAACLEALGSFNLMIEAEQSDVQALIRSH</sequence>
<dbReference type="RefSeq" id="XP_037158428.1">
    <property type="nucleotide sequence ID" value="XM_037314684.1"/>
</dbReference>
<name>A0A8H6CKL1_9LECA</name>
<dbReference type="EMBL" id="JACCJC010000107">
    <property type="protein sequence ID" value="KAF6225299.1"/>
    <property type="molecule type" value="Genomic_DNA"/>
</dbReference>
<accession>A0A8H6CKL1</accession>
<dbReference type="Pfam" id="PF11885">
    <property type="entry name" value="DUF3405"/>
    <property type="match status" value="1"/>
</dbReference>
<dbReference type="AlphaFoldDB" id="A0A8H6CKL1"/>